<dbReference type="InterPro" id="IPR050309">
    <property type="entry name" value="Type-B_Carboxylest/Lipase"/>
</dbReference>
<dbReference type="PANTHER" id="PTHR11559">
    <property type="entry name" value="CARBOXYLESTERASE"/>
    <property type="match status" value="1"/>
</dbReference>
<dbReference type="GO" id="GO:0016787">
    <property type="term" value="F:hydrolase activity"/>
    <property type="evidence" value="ECO:0007669"/>
    <property type="project" value="UniProtKB-KW"/>
</dbReference>
<comment type="caution">
    <text evidence="6">The sequence shown here is derived from an EMBL/GenBank/DDBJ whole genome shotgun (WGS) entry which is preliminary data.</text>
</comment>
<dbReference type="Pfam" id="PF00135">
    <property type="entry name" value="COesterase"/>
    <property type="match status" value="1"/>
</dbReference>
<feature type="signal peptide" evidence="3">
    <location>
        <begin position="1"/>
        <end position="26"/>
    </location>
</feature>
<evidence type="ECO:0000256" key="1">
    <source>
        <dbReference type="ARBA" id="ARBA00005964"/>
    </source>
</evidence>
<dbReference type="SUPFAM" id="SSF53474">
    <property type="entry name" value="alpha/beta-Hydrolases"/>
    <property type="match status" value="1"/>
</dbReference>
<dbReference type="InterPro" id="IPR029058">
    <property type="entry name" value="AB_hydrolase_fold"/>
</dbReference>
<dbReference type="Proteomes" id="UP000638648">
    <property type="component" value="Unassembled WGS sequence"/>
</dbReference>
<name>A0A927RQF4_9ACTN</name>
<evidence type="ECO:0000256" key="2">
    <source>
        <dbReference type="ARBA" id="ARBA00022801"/>
    </source>
</evidence>
<protein>
    <recommendedName>
        <fullName evidence="3">Carboxylic ester hydrolase</fullName>
        <ecNumber evidence="3">3.1.1.-</ecNumber>
    </recommendedName>
</protein>
<evidence type="ECO:0000313" key="7">
    <source>
        <dbReference type="Proteomes" id="UP000638648"/>
    </source>
</evidence>
<organism evidence="6 7">
    <name type="scientific">Actinopolymorpha pittospori</name>
    <dbReference type="NCBI Taxonomy" id="648752"/>
    <lineage>
        <taxon>Bacteria</taxon>
        <taxon>Bacillati</taxon>
        <taxon>Actinomycetota</taxon>
        <taxon>Actinomycetes</taxon>
        <taxon>Propionibacteriales</taxon>
        <taxon>Actinopolymorphaceae</taxon>
        <taxon>Actinopolymorpha</taxon>
    </lineage>
</organism>
<feature type="chain" id="PRO_5039756809" description="Carboxylic ester hydrolase" evidence="3">
    <location>
        <begin position="27"/>
        <end position="558"/>
    </location>
</feature>
<dbReference type="AlphaFoldDB" id="A0A927RQF4"/>
<keyword evidence="2 3" id="KW-0378">Hydrolase</keyword>
<gene>
    <name evidence="6" type="ORF">HEB94_009899</name>
</gene>
<dbReference type="InterPro" id="IPR002018">
    <property type="entry name" value="CarbesteraseB"/>
</dbReference>
<sequence length="558" mass="58881">MTRFHVLRRVTTLAATILAIPLLAGAGTPPASASAPPDADNVVRTRAGPVEGVRGEQTTRFLGIPYAAPPVGHLRWRPPQPVRPWLGVRPAKKSGPPCAQSPGSITPGTDSEDCLYVDVTVPRDTTNTTETADTADTARGRRPLPVMVWLHGGGLSSGAGSGYDPTRMVSQGDVIVVTVDFRLGIFRFFGHPGLPGSGTFGLADQQAALRFVRTNIAAFGGDPHNVTLFGQSGGAVGACGQLTSPSAAGLFDKVVLMSGSCTLDWPKNGPAIGTAAGSFWTPVGEANAAGARTASELDCARDTDAAELRCLRGLDKDDLLTRNGAFIAAATGTPILPLDPGVAIRAGHFHHVPAISGHTRDEARLIAGSRAFLGQPITAAEYPGLIEEAYGDDAAAVDRHYPRGDQIPGIAWASIDTDRMFVCTQLETSRALSRRVPTYTYEFADEHAPPLAPVAADFPAGASHAADLLYLFDIPGLPIDDHFQPVEYTPEQRALAATMVGYWTRFAWTSDPNGGGRPVWHRDEPAGTGELGLAPGVGGISTVDAAREHQCDFWRDRL</sequence>
<evidence type="ECO:0000256" key="4">
    <source>
        <dbReference type="SAM" id="MobiDB-lite"/>
    </source>
</evidence>
<dbReference type="RefSeq" id="WP_202896941.1">
    <property type="nucleotide sequence ID" value="NZ_BAABJL010000128.1"/>
</dbReference>
<evidence type="ECO:0000313" key="6">
    <source>
        <dbReference type="EMBL" id="MBE1613051.1"/>
    </source>
</evidence>
<dbReference type="InterPro" id="IPR019826">
    <property type="entry name" value="Carboxylesterase_B_AS"/>
</dbReference>
<keyword evidence="3" id="KW-0732">Signal</keyword>
<accession>A0A927RQF4</accession>
<proteinExistence type="inferred from homology"/>
<dbReference type="EC" id="3.1.1.-" evidence="3"/>
<reference evidence="6" key="1">
    <citation type="submission" date="2020-10" db="EMBL/GenBank/DDBJ databases">
        <title>Sequencing the genomes of 1000 actinobacteria strains.</title>
        <authorList>
            <person name="Klenk H.-P."/>
        </authorList>
    </citation>
    <scope>NUCLEOTIDE SEQUENCE</scope>
    <source>
        <strain evidence="6">DSM 45354</strain>
    </source>
</reference>
<dbReference type="PROSITE" id="PS00122">
    <property type="entry name" value="CARBOXYLESTERASE_B_1"/>
    <property type="match status" value="1"/>
</dbReference>
<dbReference type="EMBL" id="JADBEM010000001">
    <property type="protein sequence ID" value="MBE1613051.1"/>
    <property type="molecule type" value="Genomic_DNA"/>
</dbReference>
<comment type="similarity">
    <text evidence="1 3">Belongs to the type-B carboxylesterase/lipase family.</text>
</comment>
<keyword evidence="7" id="KW-1185">Reference proteome</keyword>
<evidence type="ECO:0000256" key="3">
    <source>
        <dbReference type="RuleBase" id="RU361235"/>
    </source>
</evidence>
<evidence type="ECO:0000259" key="5">
    <source>
        <dbReference type="Pfam" id="PF00135"/>
    </source>
</evidence>
<feature type="region of interest" description="Disordered" evidence="4">
    <location>
        <begin position="89"/>
        <end position="111"/>
    </location>
</feature>
<dbReference type="Gene3D" id="3.40.50.1820">
    <property type="entry name" value="alpha/beta hydrolase"/>
    <property type="match status" value="1"/>
</dbReference>
<feature type="domain" description="Carboxylesterase type B" evidence="5">
    <location>
        <begin position="40"/>
        <end position="554"/>
    </location>
</feature>